<dbReference type="PANTHER" id="PTHR32494:SF19">
    <property type="entry name" value="ALLANTOATE DEIMINASE-RELATED"/>
    <property type="match status" value="1"/>
</dbReference>
<dbReference type="GO" id="GO:0016813">
    <property type="term" value="F:hydrolase activity, acting on carbon-nitrogen (but not peptide) bonds, in linear amidines"/>
    <property type="evidence" value="ECO:0007669"/>
    <property type="project" value="InterPro"/>
</dbReference>
<dbReference type="InterPro" id="IPR002933">
    <property type="entry name" value="Peptidase_M20"/>
</dbReference>
<evidence type="ECO:0000313" key="9">
    <source>
        <dbReference type="EMBL" id="SEP42652.1"/>
    </source>
</evidence>
<dbReference type="Pfam" id="PF01546">
    <property type="entry name" value="Peptidase_M20"/>
    <property type="match status" value="1"/>
</dbReference>
<dbReference type="EMBL" id="FODY01000028">
    <property type="protein sequence ID" value="SEP42652.1"/>
    <property type="molecule type" value="Genomic_DNA"/>
</dbReference>
<dbReference type="AlphaFoldDB" id="A0A1H8XSB1"/>
<organism evidence="9 10">
    <name type="scientific">Propionispora vibrioides</name>
    <dbReference type="NCBI Taxonomy" id="112903"/>
    <lineage>
        <taxon>Bacteria</taxon>
        <taxon>Bacillati</taxon>
        <taxon>Bacillota</taxon>
        <taxon>Negativicutes</taxon>
        <taxon>Selenomonadales</taxon>
        <taxon>Sporomusaceae</taxon>
        <taxon>Propionispora</taxon>
    </lineage>
</organism>
<evidence type="ECO:0000256" key="3">
    <source>
        <dbReference type="ARBA" id="ARBA00011738"/>
    </source>
</evidence>
<comment type="similarity">
    <text evidence="2">Belongs to the peptidase M20 family.</text>
</comment>
<dbReference type="Proteomes" id="UP000198847">
    <property type="component" value="Unassembled WGS sequence"/>
</dbReference>
<feature type="binding site" evidence="7">
    <location>
        <position position="81"/>
    </location>
    <ligand>
        <name>Zn(2+)</name>
        <dbReference type="ChEBI" id="CHEBI:29105"/>
        <label>1</label>
    </ligand>
</feature>
<reference evidence="9 10" key="1">
    <citation type="submission" date="2016-10" db="EMBL/GenBank/DDBJ databases">
        <authorList>
            <person name="de Groot N.N."/>
        </authorList>
    </citation>
    <scope>NUCLEOTIDE SEQUENCE [LARGE SCALE GENOMIC DNA]</scope>
    <source>
        <strain evidence="9 10">DSM 13305</strain>
    </source>
</reference>
<sequence length="409" mass="44164">MELELARLAERIEGHLAKLRCFSATVEGVTRLPFTVEARQAIDYLAEAMKQAGMTVRLDASGALIGRYEGQTAQTVVLGSHYDSVPRGGAFDGVAGVVCGLELVRELAVTGRRLPWSLEVVATNDEEGVRFGGGFFSSKAFLGLWQPAQLAAIHDGEGISLAAAMRGFGLEPEQIGQAVWDLTNIRCFIEIHCEQGPVLEQQQQEIGIVSGIVGMRRYAISLQGRPDHAGTTPMTMRTDALALAARLISKAEDTALAYPGAVATVGFCDIRPNVVNTIAGQVVCSLDIRSRWEADIQAMETEILGFIRNLARTRQAGCEVNRTLTVQPVELDRTLQGLLENSCRRRGYAFGHLPSGAGHDALQLATAVATAMVFVPSRQGRSHCPEEYSDSRHLAKAVLAVLDTLENLP</sequence>
<comment type="subunit">
    <text evidence="3">Homodimer.</text>
</comment>
<keyword evidence="10" id="KW-1185">Reference proteome</keyword>
<proteinExistence type="inferred from homology"/>
<dbReference type="InterPro" id="IPR010158">
    <property type="entry name" value="Amidase_Cbmase"/>
</dbReference>
<evidence type="ECO:0000256" key="7">
    <source>
        <dbReference type="PIRSR" id="PIRSR001235-1"/>
    </source>
</evidence>
<evidence type="ECO:0000313" key="10">
    <source>
        <dbReference type="Proteomes" id="UP000198847"/>
    </source>
</evidence>
<evidence type="ECO:0000256" key="1">
    <source>
        <dbReference type="ARBA" id="ARBA00001936"/>
    </source>
</evidence>
<feature type="binding site" evidence="7">
    <location>
        <position position="383"/>
    </location>
    <ligand>
        <name>Zn(2+)</name>
        <dbReference type="ChEBI" id="CHEBI:29105"/>
        <label>2</label>
    </ligand>
</feature>
<dbReference type="Gene3D" id="3.30.70.360">
    <property type="match status" value="1"/>
</dbReference>
<dbReference type="SUPFAM" id="SSF53187">
    <property type="entry name" value="Zn-dependent exopeptidases"/>
    <property type="match status" value="1"/>
</dbReference>
<dbReference type="GO" id="GO:0046872">
    <property type="term" value="F:metal ion binding"/>
    <property type="evidence" value="ECO:0007669"/>
    <property type="project" value="UniProtKB-KW"/>
</dbReference>
<feature type="binding site" evidence="7">
    <location>
        <position position="192"/>
    </location>
    <ligand>
        <name>Zn(2+)</name>
        <dbReference type="ChEBI" id="CHEBI:29105"/>
        <label>1</label>
    </ligand>
</feature>
<feature type="binding site" evidence="8">
    <location>
        <position position="289"/>
    </location>
    <ligand>
        <name>allantoate</name>
        <dbReference type="ChEBI" id="CHEBI:17536"/>
    </ligand>
</feature>
<keyword evidence="4 7" id="KW-0479">Metal-binding</keyword>
<feature type="binding site" evidence="8">
    <location>
        <position position="217"/>
    </location>
    <ligand>
        <name>allantoate</name>
        <dbReference type="ChEBI" id="CHEBI:17536"/>
    </ligand>
</feature>
<evidence type="ECO:0000256" key="5">
    <source>
        <dbReference type="ARBA" id="ARBA00022801"/>
    </source>
</evidence>
<dbReference type="NCBIfam" id="TIGR01879">
    <property type="entry name" value="hydantase"/>
    <property type="match status" value="1"/>
</dbReference>
<gene>
    <name evidence="9" type="ORF">SAMN04490178_12839</name>
</gene>
<feature type="binding site" evidence="7">
    <location>
        <position position="127"/>
    </location>
    <ligand>
        <name>Zn(2+)</name>
        <dbReference type="ChEBI" id="CHEBI:29105"/>
        <label>2</label>
    </ligand>
</feature>
<dbReference type="InterPro" id="IPR036264">
    <property type="entry name" value="Bact_exopeptidase_dim_dom"/>
</dbReference>
<dbReference type="STRING" id="112903.SAMN04490178_12839"/>
<dbReference type="CDD" id="cd03884">
    <property type="entry name" value="M20_bAS"/>
    <property type="match status" value="1"/>
</dbReference>
<dbReference type="RefSeq" id="WP_091750847.1">
    <property type="nucleotide sequence ID" value="NZ_FODY01000028.1"/>
</dbReference>
<evidence type="ECO:0000256" key="4">
    <source>
        <dbReference type="ARBA" id="ARBA00022723"/>
    </source>
</evidence>
<feature type="binding site" evidence="7">
    <location>
        <position position="92"/>
    </location>
    <ligand>
        <name>Zn(2+)</name>
        <dbReference type="ChEBI" id="CHEBI:29105"/>
        <label>1</label>
    </ligand>
</feature>
<feature type="binding site" evidence="8">
    <location>
        <position position="276"/>
    </location>
    <ligand>
        <name>allantoate</name>
        <dbReference type="ChEBI" id="CHEBI:17536"/>
    </ligand>
</feature>
<dbReference type="PIRSF" id="PIRSF001235">
    <property type="entry name" value="Amidase_carbamoylase"/>
    <property type="match status" value="1"/>
</dbReference>
<keyword evidence="7" id="KW-0862">Zinc</keyword>
<accession>A0A1H8XSB1</accession>
<keyword evidence="6" id="KW-0464">Manganese</keyword>
<name>A0A1H8XSB1_9FIRM</name>
<evidence type="ECO:0000256" key="8">
    <source>
        <dbReference type="PIRSR" id="PIRSR001235-2"/>
    </source>
</evidence>
<dbReference type="SUPFAM" id="SSF55031">
    <property type="entry name" value="Bacterial exopeptidase dimerisation domain"/>
    <property type="match status" value="1"/>
</dbReference>
<keyword evidence="5" id="KW-0378">Hydrolase</keyword>
<evidence type="ECO:0000256" key="6">
    <source>
        <dbReference type="ARBA" id="ARBA00023211"/>
    </source>
</evidence>
<dbReference type="OrthoDB" id="9808195at2"/>
<evidence type="ECO:0000256" key="2">
    <source>
        <dbReference type="ARBA" id="ARBA00006153"/>
    </source>
</evidence>
<dbReference type="PANTHER" id="PTHR32494">
    <property type="entry name" value="ALLANTOATE DEIMINASE-RELATED"/>
    <property type="match status" value="1"/>
</dbReference>
<protein>
    <submittedName>
        <fullName evidence="9">Allantoate deiminase</fullName>
    </submittedName>
</protein>
<comment type="cofactor">
    <cofactor evidence="7">
        <name>Zn(2+)</name>
        <dbReference type="ChEBI" id="CHEBI:29105"/>
    </cofactor>
    <text evidence="7">Binds 2 Zn(2+) ions per subunit.</text>
</comment>
<feature type="binding site" evidence="7">
    <location>
        <position position="92"/>
    </location>
    <ligand>
        <name>Zn(2+)</name>
        <dbReference type="ChEBI" id="CHEBI:29105"/>
        <label>2</label>
    </ligand>
</feature>
<comment type="cofactor">
    <cofactor evidence="1">
        <name>Mn(2+)</name>
        <dbReference type="ChEBI" id="CHEBI:29035"/>
    </cofactor>
</comment>
<dbReference type="Gene3D" id="3.40.630.10">
    <property type="entry name" value="Zn peptidases"/>
    <property type="match status" value="1"/>
</dbReference>